<feature type="domain" description="2-C-methyl-D-erythritol 2,4-cyclodiphosphate synthase" evidence="10">
    <location>
        <begin position="1"/>
        <end position="154"/>
    </location>
</feature>
<feature type="binding site" evidence="8">
    <location>
        <position position="42"/>
    </location>
    <ligand>
        <name>a divalent metal cation</name>
        <dbReference type="ChEBI" id="CHEBI:60240"/>
    </ligand>
</feature>
<reference evidence="11 12" key="1">
    <citation type="submission" date="2020-07" db="EMBL/GenBank/DDBJ databases">
        <authorList>
            <person name="Criscuolo A."/>
        </authorList>
    </citation>
    <scope>NUCLEOTIDE SEQUENCE [LARGE SCALE GENOMIC DNA]</scope>
    <source>
        <strain evidence="12">CIP 111030</strain>
    </source>
</reference>
<accession>A0A6V7R077</accession>
<dbReference type="Pfam" id="PF02542">
    <property type="entry name" value="YgbB"/>
    <property type="match status" value="1"/>
</dbReference>
<comment type="similarity">
    <text evidence="3 8 9">Belongs to the IspF family.</text>
</comment>
<comment type="function">
    <text evidence="8">Involved in the biosynthesis of isopentenyl diphosphate (IPP) and dimethylallyl diphosphate (DMAPP), two major building blocks of isoprenoid compounds. Catalyzes the conversion of 4-diphosphocytidyl-2-C-methyl-D-erythritol 2-phosphate (CDP-ME2P) to 2-C-methyl-D-erythritol 2,4-cyclodiphosphate (ME-CPP) with a corresponding release of cytidine 5-monophosphate (CMP).</text>
</comment>
<keyword evidence="12" id="KW-1185">Reference proteome</keyword>
<dbReference type="GO" id="GO:0019288">
    <property type="term" value="P:isopentenyl diphosphate biosynthetic process, methylerythritol 4-phosphate pathway"/>
    <property type="evidence" value="ECO:0007669"/>
    <property type="project" value="UniProtKB-UniRule"/>
</dbReference>
<dbReference type="AlphaFoldDB" id="A0A6V7R077"/>
<feature type="binding site" evidence="8">
    <location>
        <begin position="34"/>
        <end position="35"/>
    </location>
    <ligand>
        <name>4-CDP-2-C-methyl-D-erythritol 2-phosphate</name>
        <dbReference type="ChEBI" id="CHEBI:57919"/>
    </ligand>
</feature>
<evidence type="ECO:0000256" key="7">
    <source>
        <dbReference type="ARBA" id="ARBA00023239"/>
    </source>
</evidence>
<dbReference type="PANTHER" id="PTHR43181">
    <property type="entry name" value="2-C-METHYL-D-ERYTHRITOL 2,4-CYCLODIPHOSPHATE SYNTHASE, CHLOROPLASTIC"/>
    <property type="match status" value="1"/>
</dbReference>
<evidence type="ECO:0000259" key="10">
    <source>
        <dbReference type="Pfam" id="PF02542"/>
    </source>
</evidence>
<dbReference type="InterPro" id="IPR020555">
    <property type="entry name" value="MECDP_synthase_CS"/>
</dbReference>
<evidence type="ECO:0000313" key="11">
    <source>
        <dbReference type="EMBL" id="CAD2070696.1"/>
    </source>
</evidence>
<dbReference type="FunFam" id="3.30.1330.50:FF:000001">
    <property type="entry name" value="2-C-methyl-D-erythritol 2,4-cyclodiphosphate synthase"/>
    <property type="match status" value="1"/>
</dbReference>
<dbReference type="HAMAP" id="MF_00107">
    <property type="entry name" value="IspF"/>
    <property type="match status" value="1"/>
</dbReference>
<evidence type="ECO:0000256" key="2">
    <source>
        <dbReference type="ARBA" id="ARBA00004709"/>
    </source>
</evidence>
<dbReference type="GO" id="GO:0016114">
    <property type="term" value="P:terpenoid biosynthetic process"/>
    <property type="evidence" value="ECO:0007669"/>
    <property type="project" value="InterPro"/>
</dbReference>
<organism evidence="11 12">
    <name type="scientific">Phocicoccus schoeneichii</name>
    <dbReference type="NCBI Taxonomy" id="1812261"/>
    <lineage>
        <taxon>Bacteria</taxon>
        <taxon>Bacillati</taxon>
        <taxon>Bacillota</taxon>
        <taxon>Bacilli</taxon>
        <taxon>Bacillales</taxon>
        <taxon>Salinicoccaceae</taxon>
        <taxon>Phocicoccus</taxon>
    </lineage>
</organism>
<keyword evidence="6 8" id="KW-0414">Isoprene biosynthesis</keyword>
<dbReference type="RefSeq" id="WP_186084375.1">
    <property type="nucleotide sequence ID" value="NZ_BMDB01000003.1"/>
</dbReference>
<feature type="binding site" evidence="8">
    <location>
        <begin position="132"/>
        <end position="135"/>
    </location>
    <ligand>
        <name>4-CDP-2-C-methyl-D-erythritol 2-phosphate</name>
        <dbReference type="ChEBI" id="CHEBI:57919"/>
    </ligand>
</feature>
<dbReference type="InterPro" id="IPR003526">
    <property type="entry name" value="MECDP_synthase"/>
</dbReference>
<sequence length="161" mass="17656">MRIGHGYDVHKLVEDRPLIIGGIKIDYPLGLAGHSDADVLLHTVTDAILGALALGDIGKFFPDTDEKYKDIDSAILLSEVVEKMEELGYEIGNIDAVIMAERPKFRPIIDKMRENIARLLNTDIGNVNVKATTTEKLGFTGRQEGIASEAVVLLKKKEGTK</sequence>
<dbReference type="GO" id="GO:0046872">
    <property type="term" value="F:metal ion binding"/>
    <property type="evidence" value="ECO:0007669"/>
    <property type="project" value="UniProtKB-KW"/>
</dbReference>
<dbReference type="Gene3D" id="3.30.1330.50">
    <property type="entry name" value="2-C-methyl-D-erythritol 2,4-cyclodiphosphate synthase"/>
    <property type="match status" value="1"/>
</dbReference>
<dbReference type="NCBIfam" id="TIGR00151">
    <property type="entry name" value="ispF"/>
    <property type="match status" value="1"/>
</dbReference>
<evidence type="ECO:0000313" key="12">
    <source>
        <dbReference type="Proteomes" id="UP000521032"/>
    </source>
</evidence>
<comment type="subunit">
    <text evidence="8">Homotrimer.</text>
</comment>
<feature type="binding site" evidence="8">
    <location>
        <position position="139"/>
    </location>
    <ligand>
        <name>4-CDP-2-C-methyl-D-erythritol 2-phosphate</name>
        <dbReference type="ChEBI" id="CHEBI:57919"/>
    </ligand>
</feature>
<comment type="pathway">
    <text evidence="2 8">Isoprenoid biosynthesis; isopentenyl diphosphate biosynthesis via DXP pathway; isopentenyl diphosphate from 1-deoxy-D-xylulose 5-phosphate: step 4/6.</text>
</comment>
<feature type="site" description="Transition state stabilizer" evidence="8">
    <location>
        <position position="133"/>
    </location>
</feature>
<feature type="binding site" evidence="8">
    <location>
        <position position="10"/>
    </location>
    <ligand>
        <name>a divalent metal cation</name>
        <dbReference type="ChEBI" id="CHEBI:60240"/>
    </ligand>
</feature>
<dbReference type="PANTHER" id="PTHR43181:SF1">
    <property type="entry name" value="2-C-METHYL-D-ERYTHRITOL 2,4-CYCLODIPHOSPHATE SYNTHASE, CHLOROPLASTIC"/>
    <property type="match status" value="1"/>
</dbReference>
<comment type="caution">
    <text evidence="8">Lacks conserved residue(s) required for the propagation of feature annotation.</text>
</comment>
<dbReference type="EMBL" id="CAJEWE010000003">
    <property type="protein sequence ID" value="CAD2070696.1"/>
    <property type="molecule type" value="Genomic_DNA"/>
</dbReference>
<evidence type="ECO:0000256" key="9">
    <source>
        <dbReference type="RuleBase" id="RU004395"/>
    </source>
</evidence>
<proteinExistence type="inferred from homology"/>
<feature type="binding site" evidence="8">
    <location>
        <begin position="61"/>
        <end position="65"/>
    </location>
    <ligand>
        <name>4-CDP-2-C-methyl-D-erythritol 2-phosphate</name>
        <dbReference type="ChEBI" id="CHEBI:57919"/>
    </ligand>
</feature>
<dbReference type="GO" id="GO:0008685">
    <property type="term" value="F:2-C-methyl-D-erythritol 2,4-cyclodiphosphate synthase activity"/>
    <property type="evidence" value="ECO:0007669"/>
    <property type="project" value="UniProtKB-UniRule"/>
</dbReference>
<feature type="binding site" evidence="8">
    <location>
        <begin position="56"/>
        <end position="58"/>
    </location>
    <ligand>
        <name>4-CDP-2-C-methyl-D-erythritol 2-phosphate</name>
        <dbReference type="ChEBI" id="CHEBI:57919"/>
    </ligand>
</feature>
<feature type="binding site" evidence="8">
    <location>
        <position position="8"/>
    </location>
    <ligand>
        <name>a divalent metal cation</name>
        <dbReference type="ChEBI" id="CHEBI:60240"/>
    </ligand>
</feature>
<comment type="caution">
    <text evidence="11">The sequence shown here is derived from an EMBL/GenBank/DDBJ whole genome shotgun (WGS) entry which is preliminary data.</text>
</comment>
<evidence type="ECO:0000256" key="6">
    <source>
        <dbReference type="ARBA" id="ARBA00023229"/>
    </source>
</evidence>
<evidence type="ECO:0000256" key="3">
    <source>
        <dbReference type="ARBA" id="ARBA00008480"/>
    </source>
</evidence>
<evidence type="ECO:0000256" key="1">
    <source>
        <dbReference type="ARBA" id="ARBA00000200"/>
    </source>
</evidence>
<evidence type="ECO:0000256" key="5">
    <source>
        <dbReference type="ARBA" id="ARBA00022723"/>
    </source>
</evidence>
<feature type="site" description="Transition state stabilizer" evidence="8">
    <location>
        <position position="34"/>
    </location>
</feature>
<gene>
    <name evidence="8 11" type="primary">ispF</name>
    <name evidence="11" type="ORF">JEOSCH030_00068</name>
</gene>
<comment type="cofactor">
    <cofactor evidence="8">
        <name>a divalent metal cation</name>
        <dbReference type="ChEBI" id="CHEBI:60240"/>
    </cofactor>
    <text evidence="8">Binds 1 divalent metal cation per subunit.</text>
</comment>
<keyword evidence="7 8" id="KW-0456">Lyase</keyword>
<protein>
    <recommendedName>
        <fullName evidence="4 8">2-C-methyl-D-erythritol 2,4-cyclodiphosphate synthase</fullName>
        <shortName evidence="8">MECDP-synthase</shortName>
        <shortName evidence="8">MECPP-synthase</shortName>
        <shortName evidence="8">MECPS</shortName>
        <ecNumber evidence="4 8">4.6.1.12</ecNumber>
    </recommendedName>
</protein>
<dbReference type="PROSITE" id="PS01350">
    <property type="entry name" value="ISPF"/>
    <property type="match status" value="1"/>
</dbReference>
<evidence type="ECO:0000256" key="4">
    <source>
        <dbReference type="ARBA" id="ARBA00012579"/>
    </source>
</evidence>
<dbReference type="CDD" id="cd00554">
    <property type="entry name" value="MECDP_synthase"/>
    <property type="match status" value="1"/>
</dbReference>
<dbReference type="Proteomes" id="UP000521032">
    <property type="component" value="Unassembled WGS sequence"/>
</dbReference>
<dbReference type="EC" id="4.6.1.12" evidence="4 8"/>
<feature type="binding site" evidence="8">
    <location>
        <position position="142"/>
    </location>
    <ligand>
        <name>4-CDP-2-C-methyl-D-erythritol 2-phosphate</name>
        <dbReference type="ChEBI" id="CHEBI:57919"/>
    </ligand>
</feature>
<keyword evidence="5 8" id="KW-0479">Metal-binding</keyword>
<dbReference type="InterPro" id="IPR036571">
    <property type="entry name" value="MECDP_synthase_sf"/>
</dbReference>
<feature type="binding site" evidence="8">
    <location>
        <begin position="8"/>
        <end position="10"/>
    </location>
    <ligand>
        <name>4-CDP-2-C-methyl-D-erythritol 2-phosphate</name>
        <dbReference type="ChEBI" id="CHEBI:57919"/>
    </ligand>
</feature>
<comment type="catalytic activity">
    <reaction evidence="1 8 9">
        <text>4-CDP-2-C-methyl-D-erythritol 2-phosphate = 2-C-methyl-D-erythritol 2,4-cyclic diphosphate + CMP</text>
        <dbReference type="Rhea" id="RHEA:23864"/>
        <dbReference type="ChEBI" id="CHEBI:57919"/>
        <dbReference type="ChEBI" id="CHEBI:58483"/>
        <dbReference type="ChEBI" id="CHEBI:60377"/>
        <dbReference type="EC" id="4.6.1.12"/>
    </reaction>
</comment>
<evidence type="ECO:0000256" key="8">
    <source>
        <dbReference type="HAMAP-Rule" id="MF_00107"/>
    </source>
</evidence>
<name>A0A6V7R077_9BACL</name>
<dbReference type="SUPFAM" id="SSF69765">
    <property type="entry name" value="IpsF-like"/>
    <property type="match status" value="1"/>
</dbReference>
<dbReference type="UniPathway" id="UPA00056">
    <property type="reaction ID" value="UER00095"/>
</dbReference>